<dbReference type="Proteomes" id="UP001447842">
    <property type="component" value="Chromosome"/>
</dbReference>
<dbReference type="SUPFAM" id="SSF53649">
    <property type="entry name" value="Alkaline phosphatase-like"/>
    <property type="match status" value="1"/>
</dbReference>
<feature type="transmembrane region" description="Helical" evidence="6">
    <location>
        <begin position="90"/>
        <end position="115"/>
    </location>
</feature>
<evidence type="ECO:0000256" key="6">
    <source>
        <dbReference type="SAM" id="Phobius"/>
    </source>
</evidence>
<dbReference type="PIRSF" id="PIRSF005091">
    <property type="entry name" value="Mmb_sulf_HI1246"/>
    <property type="match status" value="1"/>
</dbReference>
<dbReference type="PANTHER" id="PTHR47371:SF3">
    <property type="entry name" value="PHOSPHOGLYCEROL TRANSFERASE I"/>
    <property type="match status" value="1"/>
</dbReference>
<evidence type="ECO:0000256" key="4">
    <source>
        <dbReference type="ARBA" id="ARBA00022989"/>
    </source>
</evidence>
<comment type="subcellular location">
    <subcellularLocation>
        <location evidence="1">Cell membrane</location>
        <topology evidence="1">Multi-pass membrane protein</topology>
    </subcellularLocation>
</comment>
<keyword evidence="3 6" id="KW-0812">Transmembrane</keyword>
<dbReference type="InterPro" id="IPR012160">
    <property type="entry name" value="LtaS-like"/>
</dbReference>
<keyword evidence="2" id="KW-1003">Cell membrane</keyword>
<reference evidence="8 9" key="1">
    <citation type="submission" date="2024-03" db="EMBL/GenBank/DDBJ databases">
        <title>Sulfurimonas sp. HSL3-1.</title>
        <authorList>
            <person name="Wang S."/>
        </authorList>
    </citation>
    <scope>NUCLEOTIDE SEQUENCE [LARGE SCALE GENOMIC DNA]</scope>
    <source>
        <strain evidence="8 9">HSL3-1</strain>
    </source>
</reference>
<evidence type="ECO:0000256" key="2">
    <source>
        <dbReference type="ARBA" id="ARBA00022475"/>
    </source>
</evidence>
<dbReference type="InterPro" id="IPR017850">
    <property type="entry name" value="Alkaline_phosphatase_core_sf"/>
</dbReference>
<dbReference type="InterPro" id="IPR000917">
    <property type="entry name" value="Sulfatase_N"/>
</dbReference>
<dbReference type="Pfam" id="PF00884">
    <property type="entry name" value="Sulfatase"/>
    <property type="match status" value="1"/>
</dbReference>
<dbReference type="RefSeq" id="WP_345972753.1">
    <property type="nucleotide sequence ID" value="NZ_CP147920.1"/>
</dbReference>
<gene>
    <name evidence="8" type="ORF">WCY31_00390</name>
</gene>
<dbReference type="PANTHER" id="PTHR47371">
    <property type="entry name" value="LIPOTEICHOIC ACID SYNTHASE"/>
    <property type="match status" value="1"/>
</dbReference>
<feature type="transmembrane region" description="Helical" evidence="6">
    <location>
        <begin position="21"/>
        <end position="41"/>
    </location>
</feature>
<keyword evidence="4 6" id="KW-1133">Transmembrane helix</keyword>
<evidence type="ECO:0000256" key="3">
    <source>
        <dbReference type="ARBA" id="ARBA00022692"/>
    </source>
</evidence>
<dbReference type="Gene3D" id="3.30.1120.80">
    <property type="match status" value="1"/>
</dbReference>
<feature type="domain" description="Sulfatase N-terminal" evidence="7">
    <location>
        <begin position="286"/>
        <end position="557"/>
    </location>
</feature>
<name>A0ABZ3H9Y4_9BACT</name>
<dbReference type="InterPro" id="IPR050448">
    <property type="entry name" value="OpgB/LTA_synthase_biosynth"/>
</dbReference>
<evidence type="ECO:0000313" key="8">
    <source>
        <dbReference type="EMBL" id="XAU15177.1"/>
    </source>
</evidence>
<evidence type="ECO:0000259" key="7">
    <source>
        <dbReference type="Pfam" id="PF00884"/>
    </source>
</evidence>
<accession>A0ABZ3H9Y4</accession>
<keyword evidence="9" id="KW-1185">Reference proteome</keyword>
<evidence type="ECO:0000256" key="5">
    <source>
        <dbReference type="ARBA" id="ARBA00023136"/>
    </source>
</evidence>
<sequence length="651" mass="73213">MHPPLTQKQAIVASLRQLFAFYLLFIAIFFSGRALLFALYYDRIADAGVSQWLSFLLGLQMDTIVACIILALPVLLLFTAPRILGGPVRTFIRVYLLVFLLVALFIENATFPFFAEFDVRPNDIFLNYLDYPKEVFGNIWATYKLKLLVAAIMMSVAGYLFWTLTRKTFEVVFEIKWPFRLLLLLPLVAVLFIGIRSSFSHRAANISLAVYTDSHVVNEITKNSLYSIGYAYYSQKKHGVVMSKYGKMPLEEAYERVSRQLRIPVGNMEDPFRRTQPTHFPSAKPKNLVIFLQESLGAQFVGALGGEKGVTPNIDRLAGESLFFDHLYSNGTRSVRGIAGSVSGFLPVPGKGVVKRNKSQEDFFTVASLLKPYGYRSSFIYGGASNFDNMRGWFYGNGFDVLIDQPEFKNPAFTGIWGVCDEDLVVRANEEFAKWHAKGQPFVSVLFSTTNHTPFEFPGGRIDLIPGKPKNSVENAIKFADYAIGKLIDDAKREGYYDDTVFMILADHNVRTYGDDLVPVPKYRIMGMLLGGGIKPQRVSKRSTQPDVLATALDAVGLDLTYPILGKSIFEDPEKEMVLMQFHDMYALRNGDKLAVVQPDTPALTFDLSAEDHLTPAAHDTELERDTTAFIHVINDLYQHKRFKAEPGKAE</sequence>
<organism evidence="8 9">
    <name type="scientific">Sulfurimonas diazotrophicus</name>
    <dbReference type="NCBI Taxonomy" id="3131939"/>
    <lineage>
        <taxon>Bacteria</taxon>
        <taxon>Pseudomonadati</taxon>
        <taxon>Campylobacterota</taxon>
        <taxon>Epsilonproteobacteria</taxon>
        <taxon>Campylobacterales</taxon>
        <taxon>Sulfurimonadaceae</taxon>
        <taxon>Sulfurimonas</taxon>
    </lineage>
</organism>
<evidence type="ECO:0000313" key="9">
    <source>
        <dbReference type="Proteomes" id="UP001447842"/>
    </source>
</evidence>
<evidence type="ECO:0000256" key="1">
    <source>
        <dbReference type="ARBA" id="ARBA00004651"/>
    </source>
</evidence>
<feature type="transmembrane region" description="Helical" evidence="6">
    <location>
        <begin position="147"/>
        <end position="165"/>
    </location>
</feature>
<dbReference type="EMBL" id="CP147920">
    <property type="protein sequence ID" value="XAU15177.1"/>
    <property type="molecule type" value="Genomic_DNA"/>
</dbReference>
<feature type="transmembrane region" description="Helical" evidence="6">
    <location>
        <begin position="53"/>
        <end position="78"/>
    </location>
</feature>
<keyword evidence="5 6" id="KW-0472">Membrane</keyword>
<protein>
    <submittedName>
        <fullName evidence="8">LTA synthase family protein</fullName>
    </submittedName>
</protein>
<feature type="transmembrane region" description="Helical" evidence="6">
    <location>
        <begin position="177"/>
        <end position="195"/>
    </location>
</feature>
<dbReference type="Gene3D" id="3.40.720.10">
    <property type="entry name" value="Alkaline Phosphatase, subunit A"/>
    <property type="match status" value="1"/>
</dbReference>
<proteinExistence type="predicted"/>
<dbReference type="CDD" id="cd16015">
    <property type="entry name" value="LTA_synthase"/>
    <property type="match status" value="1"/>
</dbReference>